<feature type="compositionally biased region" description="Basic residues" evidence="7">
    <location>
        <begin position="11"/>
        <end position="20"/>
    </location>
</feature>
<comment type="similarity">
    <text evidence="2">Belongs to the KptA/TPT1 family.</text>
</comment>
<dbReference type="GO" id="GO:0000215">
    <property type="term" value="F:tRNA 2'-phosphotransferase activity"/>
    <property type="evidence" value="ECO:0007669"/>
    <property type="project" value="UniProtKB-EC"/>
</dbReference>
<evidence type="ECO:0000256" key="4">
    <source>
        <dbReference type="ARBA" id="ARBA00022679"/>
    </source>
</evidence>
<evidence type="ECO:0000256" key="6">
    <source>
        <dbReference type="ARBA" id="ARBA00047949"/>
    </source>
</evidence>
<dbReference type="OrthoDB" id="419694at2759"/>
<dbReference type="SUPFAM" id="SSF56399">
    <property type="entry name" value="ADP-ribosylation"/>
    <property type="match status" value="1"/>
</dbReference>
<sequence>MEDTQQQGSSKSHRGGKKAQKGSGGPSSGKLRGLPHDNPEVRLSKTVSWILRHGAAQEGLELRPDGYARVHDLRPKLKDMTLEAIQDLVQNDAKTRFSLIQEPDPSSGSCDAVWWIRANQGHSLKTVKLDLYPIQSLSDIPTGIAVHGTNAAAWDIIKSQGLSKMTRNHIHLAQGVPGSGVISGMRNSASILIYVDVQKALDAGIKFYLSSNGVILTEGDEHGFLRAEFFRRVVDKKGSELKGWETES</sequence>
<evidence type="ECO:0000256" key="2">
    <source>
        <dbReference type="ARBA" id="ARBA00009836"/>
    </source>
</evidence>
<dbReference type="PANTHER" id="PTHR12684">
    <property type="entry name" value="PUTATIVE PHOSPHOTRANSFERASE"/>
    <property type="match status" value="1"/>
</dbReference>
<dbReference type="InterPro" id="IPR042080">
    <property type="entry name" value="RNA_2'-PTrans_N"/>
</dbReference>
<evidence type="ECO:0000256" key="7">
    <source>
        <dbReference type="SAM" id="MobiDB-lite"/>
    </source>
</evidence>
<dbReference type="STRING" id="745531.A0A0C3S091"/>
<feature type="region of interest" description="Disordered" evidence="7">
    <location>
        <begin position="1"/>
        <end position="39"/>
    </location>
</feature>
<reference evidence="8 9" key="1">
    <citation type="journal article" date="2014" name="PLoS Genet.">
        <title>Analysis of the Phlebiopsis gigantea genome, transcriptome and secretome provides insight into its pioneer colonization strategies of wood.</title>
        <authorList>
            <person name="Hori C."/>
            <person name="Ishida T."/>
            <person name="Igarashi K."/>
            <person name="Samejima M."/>
            <person name="Suzuki H."/>
            <person name="Master E."/>
            <person name="Ferreira P."/>
            <person name="Ruiz-Duenas F.J."/>
            <person name="Held B."/>
            <person name="Canessa P."/>
            <person name="Larrondo L.F."/>
            <person name="Schmoll M."/>
            <person name="Druzhinina I.S."/>
            <person name="Kubicek C.P."/>
            <person name="Gaskell J.A."/>
            <person name="Kersten P."/>
            <person name="St John F."/>
            <person name="Glasner J."/>
            <person name="Sabat G."/>
            <person name="Splinter BonDurant S."/>
            <person name="Syed K."/>
            <person name="Yadav J."/>
            <person name="Mgbeahuruike A.C."/>
            <person name="Kovalchuk A."/>
            <person name="Asiegbu F.O."/>
            <person name="Lackner G."/>
            <person name="Hoffmeister D."/>
            <person name="Rencoret J."/>
            <person name="Gutierrez A."/>
            <person name="Sun H."/>
            <person name="Lindquist E."/>
            <person name="Barry K."/>
            <person name="Riley R."/>
            <person name="Grigoriev I.V."/>
            <person name="Henrissat B."/>
            <person name="Kues U."/>
            <person name="Berka R.M."/>
            <person name="Martinez A.T."/>
            <person name="Covert S.F."/>
            <person name="Blanchette R.A."/>
            <person name="Cullen D."/>
        </authorList>
    </citation>
    <scope>NUCLEOTIDE SEQUENCE [LARGE SCALE GENOMIC DNA]</scope>
    <source>
        <strain evidence="8 9">11061_1 CR5-6</strain>
    </source>
</reference>
<comment type="function">
    <text evidence="1">Catalyzes the last step of tRNA splicing, the transfer of the splice junction 2'-phosphate from ligated tRNA to NAD to produce ADP-ribose 1''-2'' cyclic phosphate.</text>
</comment>
<proteinExistence type="inferred from homology"/>
<keyword evidence="9" id="KW-1185">Reference proteome</keyword>
<evidence type="ECO:0000256" key="5">
    <source>
        <dbReference type="ARBA" id="ARBA00023027"/>
    </source>
</evidence>
<keyword evidence="4" id="KW-0808">Transferase</keyword>
<dbReference type="GO" id="GO:0006388">
    <property type="term" value="P:tRNA splicing, via endonucleolytic cleavage and ligation"/>
    <property type="evidence" value="ECO:0007669"/>
    <property type="project" value="TreeGrafter"/>
</dbReference>
<dbReference type="Pfam" id="PF01885">
    <property type="entry name" value="PTS_2-RNA"/>
    <property type="match status" value="1"/>
</dbReference>
<comment type="catalytic activity">
    <reaction evidence="6">
        <text>2'-phospho-[ligated tRNA] + NAD(+) = mature tRNA + ADP-alpha-D-ribose 1'',2''-cyclic phosphate + nicotinamide</text>
        <dbReference type="Rhea" id="RHEA:23324"/>
        <dbReference type="Rhea" id="RHEA-COMP:11106"/>
        <dbReference type="Rhea" id="RHEA-COMP:11107"/>
        <dbReference type="ChEBI" id="CHEBI:17154"/>
        <dbReference type="ChEBI" id="CHEBI:57540"/>
        <dbReference type="ChEBI" id="CHEBI:76596"/>
        <dbReference type="ChEBI" id="CHEBI:82883"/>
        <dbReference type="ChEBI" id="CHEBI:85027"/>
        <dbReference type="EC" id="2.7.1.160"/>
    </reaction>
</comment>
<gene>
    <name evidence="8" type="ORF">PHLGIDRAFT_16631</name>
</gene>
<dbReference type="HOGENOM" id="CLU_052998_1_0_1"/>
<dbReference type="Proteomes" id="UP000053257">
    <property type="component" value="Unassembled WGS sequence"/>
</dbReference>
<evidence type="ECO:0000313" key="8">
    <source>
        <dbReference type="EMBL" id="KIP02297.1"/>
    </source>
</evidence>
<dbReference type="PANTHER" id="PTHR12684:SF2">
    <property type="entry name" value="TRNA 2'-PHOSPHOTRANSFERASE 1"/>
    <property type="match status" value="1"/>
</dbReference>
<dbReference type="Gene3D" id="1.10.10.970">
    <property type="entry name" value="RNA 2'-phosphotransferase, Tpt1/KptA family, N-terminal domain"/>
    <property type="match status" value="1"/>
</dbReference>
<evidence type="ECO:0000256" key="3">
    <source>
        <dbReference type="ARBA" id="ARBA00012007"/>
    </source>
</evidence>
<name>A0A0C3S091_PHLG1</name>
<organism evidence="8 9">
    <name type="scientific">Phlebiopsis gigantea (strain 11061_1 CR5-6)</name>
    <name type="common">White-rot fungus</name>
    <name type="synonym">Peniophora gigantea</name>
    <dbReference type="NCBI Taxonomy" id="745531"/>
    <lineage>
        <taxon>Eukaryota</taxon>
        <taxon>Fungi</taxon>
        <taxon>Dikarya</taxon>
        <taxon>Basidiomycota</taxon>
        <taxon>Agaricomycotina</taxon>
        <taxon>Agaricomycetes</taxon>
        <taxon>Polyporales</taxon>
        <taxon>Phanerochaetaceae</taxon>
        <taxon>Phlebiopsis</taxon>
    </lineage>
</organism>
<dbReference type="InterPro" id="IPR042081">
    <property type="entry name" value="RNA_2'-PTrans_C"/>
</dbReference>
<dbReference type="InterPro" id="IPR002745">
    <property type="entry name" value="Ptrans_KptA/Tpt1"/>
</dbReference>
<keyword evidence="5" id="KW-0520">NAD</keyword>
<dbReference type="EC" id="2.7.1.160" evidence="3"/>
<dbReference type="EMBL" id="KN840685">
    <property type="protein sequence ID" value="KIP02297.1"/>
    <property type="molecule type" value="Genomic_DNA"/>
</dbReference>
<evidence type="ECO:0000256" key="1">
    <source>
        <dbReference type="ARBA" id="ARBA00003343"/>
    </source>
</evidence>
<accession>A0A0C3S091</accession>
<feature type="compositionally biased region" description="Polar residues" evidence="7">
    <location>
        <begin position="1"/>
        <end position="10"/>
    </location>
</feature>
<evidence type="ECO:0000313" key="9">
    <source>
        <dbReference type="Proteomes" id="UP000053257"/>
    </source>
</evidence>
<dbReference type="AlphaFoldDB" id="A0A0C3S091"/>
<protein>
    <recommendedName>
        <fullName evidence="3">2'-phosphotransferase</fullName>
        <ecNumber evidence="3">2.7.1.160</ecNumber>
    </recommendedName>
</protein>
<dbReference type="Gene3D" id="3.20.170.30">
    <property type="match status" value="1"/>
</dbReference>